<keyword evidence="2" id="KW-1185">Reference proteome</keyword>
<gene>
    <name evidence="1" type="ORF">FisN_22Hh011</name>
</gene>
<evidence type="ECO:0000313" key="2">
    <source>
        <dbReference type="Proteomes" id="UP000198406"/>
    </source>
</evidence>
<dbReference type="EMBL" id="BDSP01000148">
    <property type="protein sequence ID" value="GAX20445.1"/>
    <property type="molecule type" value="Genomic_DNA"/>
</dbReference>
<reference evidence="1 2" key="1">
    <citation type="journal article" date="2015" name="Plant Cell">
        <title>Oil accumulation by the oleaginous diatom Fistulifera solaris as revealed by the genome and transcriptome.</title>
        <authorList>
            <person name="Tanaka T."/>
            <person name="Maeda Y."/>
            <person name="Veluchamy A."/>
            <person name="Tanaka M."/>
            <person name="Abida H."/>
            <person name="Marechal E."/>
            <person name="Bowler C."/>
            <person name="Muto M."/>
            <person name="Sunaga Y."/>
            <person name="Tanaka M."/>
            <person name="Yoshino T."/>
            <person name="Taniguchi T."/>
            <person name="Fukuda Y."/>
            <person name="Nemoto M."/>
            <person name="Matsumoto M."/>
            <person name="Wong P.S."/>
            <person name="Aburatani S."/>
            <person name="Fujibuchi W."/>
        </authorList>
    </citation>
    <scope>NUCLEOTIDE SEQUENCE [LARGE SCALE GENOMIC DNA]</scope>
    <source>
        <strain evidence="1 2">JPCC DA0580</strain>
    </source>
</reference>
<organism evidence="1 2">
    <name type="scientific">Fistulifera solaris</name>
    <name type="common">Oleaginous diatom</name>
    <dbReference type="NCBI Taxonomy" id="1519565"/>
    <lineage>
        <taxon>Eukaryota</taxon>
        <taxon>Sar</taxon>
        <taxon>Stramenopiles</taxon>
        <taxon>Ochrophyta</taxon>
        <taxon>Bacillariophyta</taxon>
        <taxon>Bacillariophyceae</taxon>
        <taxon>Bacillariophycidae</taxon>
        <taxon>Naviculales</taxon>
        <taxon>Naviculaceae</taxon>
        <taxon>Fistulifera</taxon>
    </lineage>
</organism>
<protein>
    <recommendedName>
        <fullName evidence="3">KIF-binding protein</fullName>
    </recommendedName>
</protein>
<dbReference type="Proteomes" id="UP000198406">
    <property type="component" value="Unassembled WGS sequence"/>
</dbReference>
<evidence type="ECO:0008006" key="3">
    <source>
        <dbReference type="Google" id="ProtNLM"/>
    </source>
</evidence>
<name>A0A1Z5K2H0_FISSO</name>
<dbReference type="AlphaFoldDB" id="A0A1Z5K2H0"/>
<evidence type="ECO:0000313" key="1">
    <source>
        <dbReference type="EMBL" id="GAX20445.1"/>
    </source>
</evidence>
<comment type="caution">
    <text evidence="1">The sequence shown here is derived from an EMBL/GenBank/DDBJ whole genome shotgun (WGS) entry which is preliminary data.</text>
</comment>
<dbReference type="InParanoid" id="A0A1Z5K2H0"/>
<sequence length="254" mass="28770">MYHHQRLIRNRASLAMNEQGLMLLRNLDYEEAITYFHDGLKTLLEENQHCALLDAKFSSESVKLLREKKVDDKASFGLANRTNLLMSASYSLDPIQEIHNEILTLFNKPLSVRVELLEEFWDDDAVQNLLIGVYFYNAGLAFHLQALASNNSESMSKAAEHYAISYARFLDCSLYNGKDVDATLGLLVTSNNIAHIHAFCRNMEQVEICVEELASKLSSFVTQSGETHHANDCRMFLQNVCYFQESVFSSAPAA</sequence>
<proteinExistence type="predicted"/>
<accession>A0A1Z5K2H0</accession>